<dbReference type="EMBL" id="JAAXPJ010000003">
    <property type="protein sequence ID" value="NKZ11120.1"/>
    <property type="molecule type" value="Genomic_DNA"/>
</dbReference>
<dbReference type="Gene3D" id="1.10.443.10">
    <property type="entry name" value="Intergrase catalytic core"/>
    <property type="match status" value="1"/>
</dbReference>
<organism evidence="3 4">
    <name type="scientific">Mycolicibacterium septicum DSM 44393</name>
    <dbReference type="NCBI Taxonomy" id="1341646"/>
    <lineage>
        <taxon>Bacteria</taxon>
        <taxon>Bacillati</taxon>
        <taxon>Actinomycetota</taxon>
        <taxon>Actinomycetes</taxon>
        <taxon>Mycobacteriales</taxon>
        <taxon>Mycobacteriaceae</taxon>
        <taxon>Mycolicibacterium</taxon>
    </lineage>
</organism>
<proteinExistence type="predicted"/>
<dbReference type="SUPFAM" id="SSF56349">
    <property type="entry name" value="DNA breaking-rejoining enzymes"/>
    <property type="match status" value="1"/>
</dbReference>
<feature type="region of interest" description="Disordered" evidence="2">
    <location>
        <begin position="694"/>
        <end position="714"/>
    </location>
</feature>
<evidence type="ECO:0000313" key="4">
    <source>
        <dbReference type="Proteomes" id="UP000518188"/>
    </source>
</evidence>
<evidence type="ECO:0000256" key="1">
    <source>
        <dbReference type="ARBA" id="ARBA00023172"/>
    </source>
</evidence>
<dbReference type="GO" id="GO:0003677">
    <property type="term" value="F:DNA binding"/>
    <property type="evidence" value="ECO:0007669"/>
    <property type="project" value="InterPro"/>
</dbReference>
<keyword evidence="1" id="KW-0233">DNA recombination</keyword>
<reference evidence="3 4" key="1">
    <citation type="submission" date="2020-04" db="EMBL/GenBank/DDBJ databases">
        <title>MicrobeNet Type strains.</title>
        <authorList>
            <person name="Nicholson A.C."/>
        </authorList>
    </citation>
    <scope>NUCLEOTIDE SEQUENCE [LARGE SCALE GENOMIC DNA]</scope>
    <source>
        <strain evidence="3 4">ATCC 700731</strain>
    </source>
</reference>
<evidence type="ECO:0000313" key="3">
    <source>
        <dbReference type="EMBL" id="NKZ11120.1"/>
    </source>
</evidence>
<dbReference type="GO" id="GO:0006310">
    <property type="term" value="P:DNA recombination"/>
    <property type="evidence" value="ECO:0007669"/>
    <property type="project" value="UniProtKB-KW"/>
</dbReference>
<gene>
    <name evidence="3" type="ORF">HGA11_09040</name>
</gene>
<dbReference type="RefSeq" id="WP_168441641.1">
    <property type="nucleotide sequence ID" value="NZ_JAAXPJ010000003.1"/>
</dbReference>
<dbReference type="Proteomes" id="UP000518188">
    <property type="component" value="Unassembled WGS sequence"/>
</dbReference>
<dbReference type="GO" id="GO:0015074">
    <property type="term" value="P:DNA integration"/>
    <property type="evidence" value="ECO:0007669"/>
    <property type="project" value="InterPro"/>
</dbReference>
<dbReference type="InterPro" id="IPR013762">
    <property type="entry name" value="Integrase-like_cat_sf"/>
</dbReference>
<evidence type="ECO:0000256" key="2">
    <source>
        <dbReference type="SAM" id="MobiDB-lite"/>
    </source>
</evidence>
<dbReference type="InterPro" id="IPR011010">
    <property type="entry name" value="DNA_brk_join_enz"/>
</dbReference>
<accession>A0A7X6MM37</accession>
<sequence length="714" mass="78768">MTHTAEAFDVVAGVHVAPATEVVINRTLHVPGIRCRFGDPVWDLSAAIEDRHSAGQAVHWEGFPTPFRHACKLYLFALLNIVDDAPRLDSSRSLYPHIKTILGELVPLRRFTTWLAKMGVTSFGRVGAEHLDDYLCHVTETSGVSAESKRSALQAIKRLHVYRDALPTHCRLPPGPLWGGASARGLANYESSWGKPNTTPRIHPDIMEPLLSAALMVTHTIATDLLPAARSLLAMRYLAHRIAPAIRRAPTRTVSVFETTKQQLECLLAALGRNDASLPGIRTGDTTSVDLMGLAVGGWLNHTELRRMKETPVLVAKHGLPIEVDMLRATTFSATGMHCWREAPVGASELVELLRHVTTACFLVIAYLSGVRTGEALNLRRGCISRDSKLALTLMSGHQLKADDRRRHRSPATIPWVVTDETAHAVAVLEQITVSDLLFPAFNMCSQQRFLFGANRTRTPGSINADITSFIEWFNRAIAPAGIHPQIGADPHGTIQVPRLRRTLAWHIVRRPGGTIAGATQYGHLHTQMIQGYAGGADAGFLDDITFEQFLHRAEIIHDDNHRLERGEHVSGPAADEYRARVARASTFAGLTVTTKSQINNALSNPDVQIHHGAVVTCVFRRATAACLEPTDNSSVEPFWSRCRLGCVNAARTDRDAANLRQHVEALQRDLATLELPEPLRQRVQVRLIEHRKALAEHESSRPTTNPQQDEDDE</sequence>
<dbReference type="AlphaFoldDB" id="A0A7X6MM37"/>
<comment type="caution">
    <text evidence="3">The sequence shown here is derived from an EMBL/GenBank/DDBJ whole genome shotgun (WGS) entry which is preliminary data.</text>
</comment>
<name>A0A7X6MM37_9MYCO</name>
<protein>
    <submittedName>
        <fullName evidence="3">Integrase</fullName>
    </submittedName>
</protein>